<dbReference type="AlphaFoldDB" id="R7YKM9"/>
<dbReference type="RefSeq" id="XP_007777686.1">
    <property type="nucleotide sequence ID" value="XM_007779496.1"/>
</dbReference>
<feature type="region of interest" description="Disordered" evidence="1">
    <location>
        <begin position="238"/>
        <end position="257"/>
    </location>
</feature>
<dbReference type="OrthoDB" id="5342588at2759"/>
<reference evidence="3" key="1">
    <citation type="submission" date="2012-06" db="EMBL/GenBank/DDBJ databases">
        <title>The genome sequence of Coniosporium apollinis CBS 100218.</title>
        <authorList>
            <consortium name="The Broad Institute Genome Sequencing Platform"/>
            <person name="Cuomo C."/>
            <person name="Gorbushina A."/>
            <person name="Noack S."/>
            <person name="Walker B."/>
            <person name="Young S.K."/>
            <person name="Zeng Q."/>
            <person name="Gargeya S."/>
            <person name="Fitzgerald M."/>
            <person name="Haas B."/>
            <person name="Abouelleil A."/>
            <person name="Alvarado L."/>
            <person name="Arachchi H.M."/>
            <person name="Berlin A.M."/>
            <person name="Chapman S.B."/>
            <person name="Goldberg J."/>
            <person name="Griggs A."/>
            <person name="Gujja S."/>
            <person name="Hansen M."/>
            <person name="Howarth C."/>
            <person name="Imamovic A."/>
            <person name="Larimer J."/>
            <person name="McCowan C."/>
            <person name="Montmayeur A."/>
            <person name="Murphy C."/>
            <person name="Neiman D."/>
            <person name="Pearson M."/>
            <person name="Priest M."/>
            <person name="Roberts A."/>
            <person name="Saif S."/>
            <person name="Shea T."/>
            <person name="Sisk P."/>
            <person name="Sykes S."/>
            <person name="Wortman J."/>
            <person name="Nusbaum C."/>
            <person name="Birren B."/>
        </authorList>
    </citation>
    <scope>NUCLEOTIDE SEQUENCE [LARGE SCALE GENOMIC DNA]</scope>
    <source>
        <strain evidence="3">CBS 100218</strain>
    </source>
</reference>
<dbReference type="eggNOG" id="ENOG502SIBF">
    <property type="taxonomic scope" value="Eukaryota"/>
</dbReference>
<dbReference type="GeneID" id="19898902"/>
<name>R7YKM9_CONA1</name>
<dbReference type="OMA" id="VDICQQR"/>
<dbReference type="STRING" id="1168221.R7YKM9"/>
<proteinExistence type="predicted"/>
<evidence type="ECO:0000313" key="3">
    <source>
        <dbReference type="Proteomes" id="UP000016924"/>
    </source>
</evidence>
<evidence type="ECO:0000313" key="2">
    <source>
        <dbReference type="EMBL" id="EON62369.1"/>
    </source>
</evidence>
<sequence>MAITEERKLHWTQRLALVRHNLHAARRTGDFTFFKTLQVQAFLDNIDYVAILTANLGDEADTVLATLDNLNVGIAYVHQDAFKNVYDSAKAIVCADNGNDPTTRAKICVDASQQNQIADFAIDKMSNSARNFIESQPPACQDAIANVLITGTTIVADAIKVCMMQTERIESTMGDFLRLEYSWQTVQAAVDSAVGALRGIFCLMAVAEPESPANRSTSVSSTGSSIFKRLSTVLTSSHNAHHPSTVEIPPPATTRSMSVASAPSTFRASISAACPTQVPSRSIQPLPVEQHHSPFQASAVGMYRPGLAPVPPTPAVDNDNVDPFDMTPNSTVSDYFTTEAISIDDIDPLQTVEVHGFPSMAGITRRFSNVYRPSPIQI</sequence>
<dbReference type="EMBL" id="JH767558">
    <property type="protein sequence ID" value="EON62369.1"/>
    <property type="molecule type" value="Genomic_DNA"/>
</dbReference>
<accession>R7YKM9</accession>
<dbReference type="HOGENOM" id="CLU_052532_0_0_1"/>
<gene>
    <name evidence="2" type="ORF">W97_01591</name>
</gene>
<protein>
    <submittedName>
        <fullName evidence="2">Uncharacterized protein</fullName>
    </submittedName>
</protein>
<evidence type="ECO:0000256" key="1">
    <source>
        <dbReference type="SAM" id="MobiDB-lite"/>
    </source>
</evidence>
<keyword evidence="3" id="KW-1185">Reference proteome</keyword>
<dbReference type="Proteomes" id="UP000016924">
    <property type="component" value="Unassembled WGS sequence"/>
</dbReference>
<organism evidence="2 3">
    <name type="scientific">Coniosporium apollinis (strain CBS 100218)</name>
    <name type="common">Rock-inhabiting black yeast</name>
    <dbReference type="NCBI Taxonomy" id="1168221"/>
    <lineage>
        <taxon>Eukaryota</taxon>
        <taxon>Fungi</taxon>
        <taxon>Dikarya</taxon>
        <taxon>Ascomycota</taxon>
        <taxon>Pezizomycotina</taxon>
        <taxon>Dothideomycetes</taxon>
        <taxon>Dothideomycetes incertae sedis</taxon>
        <taxon>Coniosporium</taxon>
    </lineage>
</organism>